<reference evidence="5 6" key="1">
    <citation type="submission" date="2024-03" db="EMBL/GenBank/DDBJ databases">
        <authorList>
            <person name="Gkanogiannis A."/>
            <person name="Becerra Lopez-Lavalle L."/>
        </authorList>
    </citation>
    <scope>NUCLEOTIDE SEQUENCE [LARGE SCALE GENOMIC DNA]</scope>
</reference>
<protein>
    <recommendedName>
        <fullName evidence="4">Non-haem dioxygenase N-terminal domain-containing protein</fullName>
    </recommendedName>
</protein>
<evidence type="ECO:0000256" key="3">
    <source>
        <dbReference type="ARBA" id="ARBA00023004"/>
    </source>
</evidence>
<dbReference type="Pfam" id="PF14226">
    <property type="entry name" value="DIOX_N"/>
    <property type="match status" value="1"/>
</dbReference>
<keyword evidence="3" id="KW-0408">Iron</keyword>
<dbReference type="PANTHER" id="PTHR10209">
    <property type="entry name" value="OXIDOREDUCTASE, 2OG-FE II OXYGENASE FAMILY PROTEIN"/>
    <property type="match status" value="1"/>
</dbReference>
<keyword evidence="6" id="KW-1185">Reference proteome</keyword>
<evidence type="ECO:0000259" key="4">
    <source>
        <dbReference type="Pfam" id="PF14226"/>
    </source>
</evidence>
<evidence type="ECO:0000313" key="6">
    <source>
        <dbReference type="Proteomes" id="UP001642487"/>
    </source>
</evidence>
<name>A0ABP0Z8T2_9ROSI</name>
<keyword evidence="1" id="KW-0479">Metal-binding</keyword>
<dbReference type="InterPro" id="IPR027443">
    <property type="entry name" value="IPNS-like_sf"/>
</dbReference>
<dbReference type="Proteomes" id="UP001642487">
    <property type="component" value="Chromosome 9"/>
</dbReference>
<sequence length="107" mass="11978">MATESFNSGRSDLEWFDNSKSGVKGLLDTGTTKFPPIFHCHEQDTMSAAESELSIPIIDFHGGGEKVVDENRKGLPEMGFFQVVNHGIPVEILKEIMDGIRRFHERS</sequence>
<evidence type="ECO:0000256" key="2">
    <source>
        <dbReference type="ARBA" id="ARBA00023002"/>
    </source>
</evidence>
<dbReference type="Gene3D" id="2.60.120.330">
    <property type="entry name" value="B-lactam Antibiotic, Isopenicillin N Synthase, Chain"/>
    <property type="match status" value="1"/>
</dbReference>
<feature type="domain" description="Non-haem dioxygenase N-terminal" evidence="4">
    <location>
        <begin position="55"/>
        <end position="105"/>
    </location>
</feature>
<evidence type="ECO:0000256" key="1">
    <source>
        <dbReference type="ARBA" id="ARBA00022723"/>
    </source>
</evidence>
<evidence type="ECO:0000313" key="5">
    <source>
        <dbReference type="EMBL" id="CAK9329174.1"/>
    </source>
</evidence>
<dbReference type="SUPFAM" id="SSF51197">
    <property type="entry name" value="Clavaminate synthase-like"/>
    <property type="match status" value="1"/>
</dbReference>
<dbReference type="PANTHER" id="PTHR10209:SF751">
    <property type="entry name" value="OS06G0255100 PROTEIN"/>
    <property type="match status" value="1"/>
</dbReference>
<accession>A0ABP0Z8T2</accession>
<keyword evidence="2" id="KW-0560">Oxidoreductase</keyword>
<proteinExistence type="predicted"/>
<dbReference type="EMBL" id="OZ021743">
    <property type="protein sequence ID" value="CAK9329174.1"/>
    <property type="molecule type" value="Genomic_DNA"/>
</dbReference>
<dbReference type="InterPro" id="IPR026992">
    <property type="entry name" value="DIOX_N"/>
</dbReference>
<organism evidence="5 6">
    <name type="scientific">Citrullus colocynthis</name>
    <name type="common">colocynth</name>
    <dbReference type="NCBI Taxonomy" id="252529"/>
    <lineage>
        <taxon>Eukaryota</taxon>
        <taxon>Viridiplantae</taxon>
        <taxon>Streptophyta</taxon>
        <taxon>Embryophyta</taxon>
        <taxon>Tracheophyta</taxon>
        <taxon>Spermatophyta</taxon>
        <taxon>Magnoliopsida</taxon>
        <taxon>eudicotyledons</taxon>
        <taxon>Gunneridae</taxon>
        <taxon>Pentapetalae</taxon>
        <taxon>rosids</taxon>
        <taxon>fabids</taxon>
        <taxon>Cucurbitales</taxon>
        <taxon>Cucurbitaceae</taxon>
        <taxon>Benincaseae</taxon>
        <taxon>Citrullus</taxon>
    </lineage>
</organism>
<gene>
    <name evidence="5" type="ORF">CITCOLO1_LOCUS21611</name>
</gene>